<accession>A0A0M6Y4J3</accession>
<dbReference type="InterPro" id="IPR010607">
    <property type="entry name" value="DUF1194"/>
</dbReference>
<dbReference type="EMBL" id="CXST01000002">
    <property type="protein sequence ID" value="CTQ44614.1"/>
    <property type="molecule type" value="Genomic_DNA"/>
</dbReference>
<dbReference type="SUPFAM" id="SSF53300">
    <property type="entry name" value="vWA-like"/>
    <property type="match status" value="1"/>
</dbReference>
<keyword evidence="3" id="KW-1185">Reference proteome</keyword>
<proteinExistence type="predicted"/>
<dbReference type="AlphaFoldDB" id="A0A0M6Y4J3"/>
<evidence type="ECO:0000313" key="2">
    <source>
        <dbReference type="EMBL" id="CTQ44614.1"/>
    </source>
</evidence>
<dbReference type="Proteomes" id="UP000048926">
    <property type="component" value="Unassembled WGS sequence"/>
</dbReference>
<protein>
    <recommendedName>
        <fullName evidence="4">VWFA domain-containing protein</fullName>
    </recommendedName>
</protein>
<evidence type="ECO:0000256" key="1">
    <source>
        <dbReference type="SAM" id="SignalP"/>
    </source>
</evidence>
<keyword evidence="1" id="KW-0732">Signal</keyword>
<feature type="chain" id="PRO_5005807799" description="VWFA domain-containing protein" evidence="1">
    <location>
        <begin position="34"/>
        <end position="284"/>
    </location>
</feature>
<sequence>MRLDITKTDCALTVTSLLSLICAALLFAAPAAARDYRPALMASSQYSYDPANEVDVELVLAVDISQSMDTEEQEVQRAGYVAALTSREFLDAIQVGPIGRVAVTYMEWGGVDEHFIVADWTVIQDASSAAHFASKIAEAPLRQVQRTSIASALEKSVFLVQNNQYEGLRRVIDISGDGPNNQGGSVTAMRDRMVASGVTINGLPLMMKSNKNTWQAMLNLDHYYEDCVIGGPGSFAIPVRSQEGFADAIRMKLVMEIAGLHLPEPDPYFQRVAGREPIRCNLFD</sequence>
<gene>
    <name evidence="2" type="ORF">LAL4801_03059</name>
</gene>
<dbReference type="STRING" id="187304.B0E33_07975"/>
<name>A0A0M6Y4J3_9HYPH</name>
<dbReference type="Gene3D" id="3.40.50.410">
    <property type="entry name" value="von Willebrand factor, type A domain"/>
    <property type="match status" value="1"/>
</dbReference>
<dbReference type="Pfam" id="PF06707">
    <property type="entry name" value="DUF1194"/>
    <property type="match status" value="1"/>
</dbReference>
<dbReference type="InterPro" id="IPR036465">
    <property type="entry name" value="vWFA_dom_sf"/>
</dbReference>
<reference evidence="3" key="1">
    <citation type="submission" date="2015-07" db="EMBL/GenBank/DDBJ databases">
        <authorList>
            <person name="Rodrigo-Torres Lidia"/>
            <person name="Arahal R.David."/>
        </authorList>
    </citation>
    <scope>NUCLEOTIDE SEQUENCE [LARGE SCALE GENOMIC DNA]</scope>
    <source>
        <strain evidence="3">CECT 4801</strain>
    </source>
</reference>
<feature type="signal peptide" evidence="1">
    <location>
        <begin position="1"/>
        <end position="33"/>
    </location>
</feature>
<evidence type="ECO:0000313" key="3">
    <source>
        <dbReference type="Proteomes" id="UP000048926"/>
    </source>
</evidence>
<organism evidence="2 3">
    <name type="scientific">Roseibium aggregatum</name>
    <dbReference type="NCBI Taxonomy" id="187304"/>
    <lineage>
        <taxon>Bacteria</taxon>
        <taxon>Pseudomonadati</taxon>
        <taxon>Pseudomonadota</taxon>
        <taxon>Alphaproteobacteria</taxon>
        <taxon>Hyphomicrobiales</taxon>
        <taxon>Stappiaceae</taxon>
        <taxon>Roseibium</taxon>
    </lineage>
</organism>
<evidence type="ECO:0008006" key="4">
    <source>
        <dbReference type="Google" id="ProtNLM"/>
    </source>
</evidence>